<gene>
    <name evidence="1" type="ORF">Uis4E_2119</name>
</gene>
<sequence>MAMYTYYKPGEYGADSSMVRDCPSCGARCYSSHSLNSHTNTAACPYCGREF</sequence>
<evidence type="ECO:0000313" key="2">
    <source>
        <dbReference type="Proteomes" id="UP000235034"/>
    </source>
</evidence>
<reference evidence="1 2" key="1">
    <citation type="submission" date="2017-07" db="EMBL/GenBank/DDBJ databases">
        <title>Bifidobacterium novel species.</title>
        <authorList>
            <person name="Lugli G.A."/>
            <person name="Milani C."/>
            <person name="Duranti S."/>
            <person name="Mangifesta M."/>
        </authorList>
    </citation>
    <scope>NUCLEOTIDE SEQUENCE [LARGE SCALE GENOMIC DNA]</scope>
    <source>
        <strain evidence="1 2">77</strain>
    </source>
</reference>
<evidence type="ECO:0000313" key="1">
    <source>
        <dbReference type="EMBL" id="PLS26062.1"/>
    </source>
</evidence>
<dbReference type="Proteomes" id="UP000235034">
    <property type="component" value="Unassembled WGS sequence"/>
</dbReference>
<keyword evidence="2" id="KW-1185">Reference proteome</keyword>
<accession>A0A2N5IVR6</accession>
<protein>
    <submittedName>
        <fullName evidence="1">Uncharacterized protein</fullName>
    </submittedName>
</protein>
<proteinExistence type="predicted"/>
<organism evidence="1 2">
    <name type="scientific">Bifidobacterium parmae</name>
    <dbReference type="NCBI Taxonomy" id="361854"/>
    <lineage>
        <taxon>Bacteria</taxon>
        <taxon>Bacillati</taxon>
        <taxon>Actinomycetota</taxon>
        <taxon>Actinomycetes</taxon>
        <taxon>Bifidobacteriales</taxon>
        <taxon>Bifidobacteriaceae</taxon>
        <taxon>Bifidobacterium</taxon>
    </lineage>
</organism>
<dbReference type="EMBL" id="NMWT01000032">
    <property type="protein sequence ID" value="PLS26062.1"/>
    <property type="molecule type" value="Genomic_DNA"/>
</dbReference>
<comment type="caution">
    <text evidence="1">The sequence shown here is derived from an EMBL/GenBank/DDBJ whole genome shotgun (WGS) entry which is preliminary data.</text>
</comment>
<dbReference type="AlphaFoldDB" id="A0A2N5IVR6"/>
<dbReference type="RefSeq" id="WP_165784966.1">
    <property type="nucleotide sequence ID" value="NZ_NMWT01000032.1"/>
</dbReference>
<name>A0A2N5IVR6_9BIFI</name>